<dbReference type="InterPro" id="IPR018824">
    <property type="entry name" value="Conidiation-specific_6"/>
</dbReference>
<proteinExistence type="predicted"/>
<evidence type="ECO:0000256" key="1">
    <source>
        <dbReference type="SAM" id="MobiDB-lite"/>
    </source>
</evidence>
<reference evidence="2 3" key="1">
    <citation type="journal article" date="2016" name="Fungal Biol.">
        <title>The genome of Xylona heveae provides a window into fungal endophytism.</title>
        <authorList>
            <person name="Gazis R."/>
            <person name="Kuo A."/>
            <person name="Riley R."/>
            <person name="LaButti K."/>
            <person name="Lipzen A."/>
            <person name="Lin J."/>
            <person name="Amirebrahimi M."/>
            <person name="Hesse C.N."/>
            <person name="Spatafora J.W."/>
            <person name="Henrissat B."/>
            <person name="Hainaut M."/>
            <person name="Grigoriev I.V."/>
            <person name="Hibbett D.S."/>
        </authorList>
    </citation>
    <scope>NUCLEOTIDE SEQUENCE [LARGE SCALE GENOMIC DNA]</scope>
    <source>
        <strain evidence="2 3">TC161</strain>
    </source>
</reference>
<dbReference type="EMBL" id="KV407456">
    <property type="protein sequence ID" value="KZF24089.1"/>
    <property type="molecule type" value="Genomic_DNA"/>
</dbReference>
<keyword evidence="3" id="KW-1185">Reference proteome</keyword>
<name>A0A165HY51_XYLHT</name>
<protein>
    <submittedName>
        <fullName evidence="2">Conidiation protein 6</fullName>
    </submittedName>
</protein>
<dbReference type="GeneID" id="28899996"/>
<dbReference type="Pfam" id="PF10346">
    <property type="entry name" value="Con-6"/>
    <property type="match status" value="2"/>
</dbReference>
<evidence type="ECO:0000313" key="2">
    <source>
        <dbReference type="EMBL" id="KZF24089.1"/>
    </source>
</evidence>
<dbReference type="PANTHER" id="PTHR36576:SF1">
    <property type="entry name" value="UPF0654 PROTEIN C11D3.01C-RELATED"/>
    <property type="match status" value="1"/>
</dbReference>
<dbReference type="GO" id="GO:0005737">
    <property type="term" value="C:cytoplasm"/>
    <property type="evidence" value="ECO:0007669"/>
    <property type="project" value="TreeGrafter"/>
</dbReference>
<organism evidence="2 3">
    <name type="scientific">Xylona heveae (strain CBS 132557 / TC161)</name>
    <dbReference type="NCBI Taxonomy" id="1328760"/>
    <lineage>
        <taxon>Eukaryota</taxon>
        <taxon>Fungi</taxon>
        <taxon>Dikarya</taxon>
        <taxon>Ascomycota</taxon>
        <taxon>Pezizomycotina</taxon>
        <taxon>Xylonomycetes</taxon>
        <taxon>Xylonales</taxon>
        <taxon>Xylonaceae</taxon>
        <taxon>Xylona</taxon>
    </lineage>
</organism>
<dbReference type="RefSeq" id="XP_018189644.1">
    <property type="nucleotide sequence ID" value="XM_018334859.1"/>
</dbReference>
<feature type="compositionally biased region" description="Basic and acidic residues" evidence="1">
    <location>
        <begin position="21"/>
        <end position="31"/>
    </location>
</feature>
<dbReference type="OrthoDB" id="5419162at2759"/>
<dbReference type="Proteomes" id="UP000076632">
    <property type="component" value="Unassembled WGS sequence"/>
</dbReference>
<dbReference type="PANTHER" id="PTHR36576">
    <property type="entry name" value="UPF0654 PROTEIN C11D3.01C-RELATED"/>
    <property type="match status" value="1"/>
</dbReference>
<dbReference type="AlphaFoldDB" id="A0A165HY51"/>
<sequence>MSTGNIVGGHKATLNNPNVSEDAKQHSRQVLDDEFQGGQYESPQDGQKNPGNFAGGLKATLNNPKVSDEAKHSAQDRLNNTEFGDQRTVA</sequence>
<dbReference type="InParanoid" id="A0A165HY51"/>
<gene>
    <name evidence="2" type="ORF">L228DRAFT_266449</name>
</gene>
<feature type="compositionally biased region" description="Polar residues" evidence="1">
    <location>
        <begin position="76"/>
        <end position="90"/>
    </location>
</feature>
<dbReference type="InterPro" id="IPR052670">
    <property type="entry name" value="UPF0654_domain"/>
</dbReference>
<feature type="compositionally biased region" description="Basic and acidic residues" evidence="1">
    <location>
        <begin position="66"/>
        <end position="75"/>
    </location>
</feature>
<evidence type="ECO:0000313" key="3">
    <source>
        <dbReference type="Proteomes" id="UP000076632"/>
    </source>
</evidence>
<dbReference type="OMA" id="YKATMKN"/>
<feature type="compositionally biased region" description="Polar residues" evidence="1">
    <location>
        <begin position="39"/>
        <end position="50"/>
    </location>
</feature>
<accession>A0A165HY51</accession>
<feature type="region of interest" description="Disordered" evidence="1">
    <location>
        <begin position="1"/>
        <end position="90"/>
    </location>
</feature>